<protein>
    <submittedName>
        <fullName evidence="1">Uncharacterized protein</fullName>
    </submittedName>
</protein>
<proteinExistence type="predicted"/>
<gene>
    <name evidence="1" type="ORF">ILYODFUR_034511</name>
</gene>
<sequence>ICKINQGLTAGLRESVLPYWQPQSSSCCSCSRARMEGPLTLLHTQRQKASFAR</sequence>
<dbReference type="Proteomes" id="UP001482620">
    <property type="component" value="Unassembled WGS sequence"/>
</dbReference>
<reference evidence="1 2" key="1">
    <citation type="submission" date="2021-06" db="EMBL/GenBank/DDBJ databases">
        <authorList>
            <person name="Palmer J.M."/>
        </authorList>
    </citation>
    <scope>NUCLEOTIDE SEQUENCE [LARGE SCALE GENOMIC DNA]</scope>
    <source>
        <strain evidence="2">if_2019</strain>
        <tissue evidence="1">Muscle</tissue>
    </source>
</reference>
<evidence type="ECO:0000313" key="1">
    <source>
        <dbReference type="EMBL" id="MEQ2234742.1"/>
    </source>
</evidence>
<comment type="caution">
    <text evidence="1">The sequence shown here is derived from an EMBL/GenBank/DDBJ whole genome shotgun (WGS) entry which is preliminary data.</text>
</comment>
<feature type="non-terminal residue" evidence="1">
    <location>
        <position position="1"/>
    </location>
</feature>
<name>A0ABV0TTF7_9TELE</name>
<evidence type="ECO:0000313" key="2">
    <source>
        <dbReference type="Proteomes" id="UP001482620"/>
    </source>
</evidence>
<accession>A0ABV0TTF7</accession>
<keyword evidence="2" id="KW-1185">Reference proteome</keyword>
<dbReference type="EMBL" id="JAHRIQ010040996">
    <property type="protein sequence ID" value="MEQ2234742.1"/>
    <property type="molecule type" value="Genomic_DNA"/>
</dbReference>
<organism evidence="1 2">
    <name type="scientific">Ilyodon furcidens</name>
    <name type="common">goldbreast splitfin</name>
    <dbReference type="NCBI Taxonomy" id="33524"/>
    <lineage>
        <taxon>Eukaryota</taxon>
        <taxon>Metazoa</taxon>
        <taxon>Chordata</taxon>
        <taxon>Craniata</taxon>
        <taxon>Vertebrata</taxon>
        <taxon>Euteleostomi</taxon>
        <taxon>Actinopterygii</taxon>
        <taxon>Neopterygii</taxon>
        <taxon>Teleostei</taxon>
        <taxon>Neoteleostei</taxon>
        <taxon>Acanthomorphata</taxon>
        <taxon>Ovalentaria</taxon>
        <taxon>Atherinomorphae</taxon>
        <taxon>Cyprinodontiformes</taxon>
        <taxon>Goodeidae</taxon>
        <taxon>Ilyodon</taxon>
    </lineage>
</organism>